<feature type="transmembrane region" description="Helical" evidence="8">
    <location>
        <begin position="18"/>
        <end position="39"/>
    </location>
</feature>
<keyword evidence="8" id="KW-1133">Transmembrane helix</keyword>
<dbReference type="GeneID" id="110805220"/>
<comment type="subcellular location">
    <subcellularLocation>
        <location evidence="2">Nucleus</location>
    </subcellularLocation>
</comment>
<evidence type="ECO:0000313" key="13">
    <source>
        <dbReference type="RefSeq" id="XP_056692427.1"/>
    </source>
</evidence>
<comment type="similarity">
    <text evidence="3">Belongs to the HARBI1 family.</text>
</comment>
<evidence type="ECO:0000256" key="2">
    <source>
        <dbReference type="ARBA" id="ARBA00004123"/>
    </source>
</evidence>
<dbReference type="RefSeq" id="XP_056692426.1">
    <property type="nucleotide sequence ID" value="XM_056836448.1"/>
</dbReference>
<dbReference type="PANTHER" id="PTHR22930:SF221">
    <property type="entry name" value="NUCLEASE HARBI1"/>
    <property type="match status" value="1"/>
</dbReference>
<dbReference type="InterPro" id="IPR045249">
    <property type="entry name" value="HARBI1-like"/>
</dbReference>
<dbReference type="Pfam" id="PF26138">
    <property type="entry name" value="DUF8040"/>
    <property type="match status" value="1"/>
</dbReference>
<evidence type="ECO:0000256" key="1">
    <source>
        <dbReference type="ARBA" id="ARBA00001968"/>
    </source>
</evidence>
<evidence type="ECO:0000259" key="9">
    <source>
        <dbReference type="Pfam" id="PF13359"/>
    </source>
</evidence>
<keyword evidence="5" id="KW-0479">Metal-binding</keyword>
<gene>
    <name evidence="12 13" type="primary">LOC110805220</name>
</gene>
<sequence>MDLCAIRNRIRKRRKNSAFWDSVACALGYTSIYYVKYIYKIPCMTSFQKVENWMHEMLTGHEKCCFNMFRMTRCTFRQLCIDLESKYGLLPSERMSILEKVGLFVYILSKAQSNRDAHERFQHSGETVSRIFKEVLDAMDGLSRDILRPRDPEFKEIPSQIVDDTRYMPHFKRINCDIEEGKEHLHFDLLFTYVLTGWEGSAHDSRIFLDTIGNPSLNFPKLPPGKYYLVDKGYPEREGYLTPYHKKRYHQTEFHGAIPRGPREIFNRAHSSLRSCIERSFGILKARWEILRTMPKYSLQDQNRIVCACFALHNYIRLSKVPDPGFKIIDEDPTFIPPEVSMDVECGSTQEVQRVSTNEMTKVREEITTSLMRSRRRRRRRSS</sequence>
<evidence type="ECO:0000313" key="12">
    <source>
        <dbReference type="RefSeq" id="XP_056692426.1"/>
    </source>
</evidence>
<protein>
    <submittedName>
        <fullName evidence="12 13">Protein ALP1-like isoform X1</fullName>
    </submittedName>
</protein>
<reference evidence="12 13" key="2">
    <citation type="submission" date="2025-05" db="UniProtKB">
        <authorList>
            <consortium name="RefSeq"/>
        </authorList>
    </citation>
    <scope>IDENTIFICATION</scope>
    <source>
        <tissue evidence="12 13">Leaf</tissue>
    </source>
</reference>
<keyword evidence="7" id="KW-0539">Nucleus</keyword>
<evidence type="ECO:0000259" key="10">
    <source>
        <dbReference type="Pfam" id="PF26138"/>
    </source>
</evidence>
<comment type="cofactor">
    <cofactor evidence="1">
        <name>a divalent metal cation</name>
        <dbReference type="ChEBI" id="CHEBI:60240"/>
    </cofactor>
</comment>
<keyword evidence="11" id="KW-1185">Reference proteome</keyword>
<evidence type="ECO:0000256" key="8">
    <source>
        <dbReference type="SAM" id="Phobius"/>
    </source>
</evidence>
<feature type="domain" description="DUF8040" evidence="10">
    <location>
        <begin position="45"/>
        <end position="139"/>
    </location>
</feature>
<accession>A0ABM3R9X2</accession>
<keyword evidence="8" id="KW-0472">Membrane</keyword>
<dbReference type="InterPro" id="IPR058353">
    <property type="entry name" value="DUF8040"/>
</dbReference>
<proteinExistence type="inferred from homology"/>
<dbReference type="InterPro" id="IPR027806">
    <property type="entry name" value="HARBI1_dom"/>
</dbReference>
<evidence type="ECO:0000313" key="11">
    <source>
        <dbReference type="Proteomes" id="UP000813463"/>
    </source>
</evidence>
<evidence type="ECO:0000256" key="5">
    <source>
        <dbReference type="ARBA" id="ARBA00022723"/>
    </source>
</evidence>
<evidence type="ECO:0000256" key="6">
    <source>
        <dbReference type="ARBA" id="ARBA00022801"/>
    </source>
</evidence>
<keyword evidence="8" id="KW-0812">Transmembrane</keyword>
<organism evidence="11 13">
    <name type="scientific">Spinacia oleracea</name>
    <name type="common">Spinach</name>
    <dbReference type="NCBI Taxonomy" id="3562"/>
    <lineage>
        <taxon>Eukaryota</taxon>
        <taxon>Viridiplantae</taxon>
        <taxon>Streptophyta</taxon>
        <taxon>Embryophyta</taxon>
        <taxon>Tracheophyta</taxon>
        <taxon>Spermatophyta</taxon>
        <taxon>Magnoliopsida</taxon>
        <taxon>eudicotyledons</taxon>
        <taxon>Gunneridae</taxon>
        <taxon>Pentapetalae</taxon>
        <taxon>Caryophyllales</taxon>
        <taxon>Chenopodiaceae</taxon>
        <taxon>Chenopodioideae</taxon>
        <taxon>Anserineae</taxon>
        <taxon>Spinacia</taxon>
    </lineage>
</organism>
<keyword evidence="6" id="KW-0378">Hydrolase</keyword>
<dbReference type="RefSeq" id="XP_056692427.1">
    <property type="nucleotide sequence ID" value="XM_056836449.1"/>
</dbReference>
<evidence type="ECO:0000256" key="7">
    <source>
        <dbReference type="ARBA" id="ARBA00023242"/>
    </source>
</evidence>
<evidence type="ECO:0000256" key="4">
    <source>
        <dbReference type="ARBA" id="ARBA00022722"/>
    </source>
</evidence>
<dbReference type="Proteomes" id="UP000813463">
    <property type="component" value="Chromosome 2"/>
</dbReference>
<name>A0ABM3R9X2_SPIOL</name>
<dbReference type="Pfam" id="PF13359">
    <property type="entry name" value="DDE_Tnp_4"/>
    <property type="match status" value="1"/>
</dbReference>
<feature type="domain" description="DDE Tnp4" evidence="9">
    <location>
        <begin position="190"/>
        <end position="314"/>
    </location>
</feature>
<dbReference type="PANTHER" id="PTHR22930">
    <property type="match status" value="1"/>
</dbReference>
<keyword evidence="4" id="KW-0540">Nuclease</keyword>
<evidence type="ECO:0000256" key="3">
    <source>
        <dbReference type="ARBA" id="ARBA00006958"/>
    </source>
</evidence>
<reference evidence="11" key="1">
    <citation type="journal article" date="2021" name="Nat. Commun.">
        <title>Genomic analyses provide insights into spinach domestication and the genetic basis of agronomic traits.</title>
        <authorList>
            <person name="Cai X."/>
            <person name="Sun X."/>
            <person name="Xu C."/>
            <person name="Sun H."/>
            <person name="Wang X."/>
            <person name="Ge C."/>
            <person name="Zhang Z."/>
            <person name="Wang Q."/>
            <person name="Fei Z."/>
            <person name="Jiao C."/>
            <person name="Wang Q."/>
        </authorList>
    </citation>
    <scope>NUCLEOTIDE SEQUENCE [LARGE SCALE GENOMIC DNA]</scope>
    <source>
        <strain evidence="11">cv. Varoflay</strain>
    </source>
</reference>